<dbReference type="CDD" id="cd00077">
    <property type="entry name" value="HDc"/>
    <property type="match status" value="1"/>
</dbReference>
<dbReference type="Gene3D" id="3.90.550.10">
    <property type="entry name" value="Spore Coat Polysaccharide Biosynthesis Protein SpsA, Chain A"/>
    <property type="match status" value="1"/>
</dbReference>
<dbReference type="GO" id="GO:0016779">
    <property type="term" value="F:nucleotidyltransferase activity"/>
    <property type="evidence" value="ECO:0007669"/>
    <property type="project" value="UniProtKB-ARBA"/>
</dbReference>
<dbReference type="CDD" id="cd01335">
    <property type="entry name" value="Radical_SAM"/>
    <property type="match status" value="1"/>
</dbReference>
<evidence type="ECO:0000256" key="1">
    <source>
        <dbReference type="ARBA" id="ARBA00001966"/>
    </source>
</evidence>
<dbReference type="InterPro" id="IPR006674">
    <property type="entry name" value="HD_domain"/>
</dbReference>
<dbReference type="SFLD" id="SFLDG01067">
    <property type="entry name" value="SPASM/twitch_domain_containing"/>
    <property type="match status" value="1"/>
</dbReference>
<dbReference type="InterPro" id="IPR029044">
    <property type="entry name" value="Nucleotide-diphossugar_trans"/>
</dbReference>
<dbReference type="CDD" id="cd04182">
    <property type="entry name" value="GT_2_like_f"/>
    <property type="match status" value="1"/>
</dbReference>
<dbReference type="NCBIfam" id="NF045646">
    <property type="entry name" value="rSAM_Se_TrsS"/>
    <property type="match status" value="1"/>
</dbReference>
<dbReference type="GO" id="GO:0051536">
    <property type="term" value="F:iron-sulfur cluster binding"/>
    <property type="evidence" value="ECO:0007669"/>
    <property type="project" value="UniProtKB-KW"/>
</dbReference>
<dbReference type="NCBIfam" id="NF045665">
    <property type="entry name" value="NTPtran_DVU1551"/>
    <property type="match status" value="1"/>
</dbReference>
<evidence type="ECO:0000256" key="3">
    <source>
        <dbReference type="ARBA" id="ARBA00022723"/>
    </source>
</evidence>
<dbReference type="InterPro" id="IPR054703">
    <property type="entry name" value="Mop-rel"/>
</dbReference>
<dbReference type="GO" id="GO:0046872">
    <property type="term" value="F:metal ion binding"/>
    <property type="evidence" value="ECO:0007669"/>
    <property type="project" value="UniProtKB-KW"/>
</dbReference>
<dbReference type="SFLD" id="SFLDS00029">
    <property type="entry name" value="Radical_SAM"/>
    <property type="match status" value="1"/>
</dbReference>
<dbReference type="PANTHER" id="PTHR43306">
    <property type="entry name" value="7,8-DIHYDRO-6-HYDROXYMETHYLPTERIN DIMETHYLTRANSFERASE"/>
    <property type="match status" value="1"/>
</dbReference>
<evidence type="ECO:0000256" key="6">
    <source>
        <dbReference type="ARBA" id="ARBA00023014"/>
    </source>
</evidence>
<keyword evidence="3" id="KW-0479">Metal-binding</keyword>
<dbReference type="InterPro" id="IPR054698">
    <property type="entry name" value="rSAM_Se_TrsS"/>
</dbReference>
<evidence type="ECO:0000256" key="2">
    <source>
        <dbReference type="ARBA" id="ARBA00022691"/>
    </source>
</evidence>
<sequence>MSGCCCSAPAPAPDPRAPRLAAVILAAGYSSRMGEGFKPLLPIGGSSALARAIALFRAAGVAEIAVVVGHRADELAPVVRREGAACVVNPRYAEGMYTSAVAGIGALDPEIDACFLLPVDVPLVRPSTVRRLAASFHPDRAVLYPTFRGRRGHPPLIGRRLFAEILAGDGAGGLKRVLAAHAADADEVGVFDAGVLLDMDTPEDYARLCGREVRDDCPTAEECAAILSEAGTPEAAARHGRAVAGVALRLARAVGGAADADLAVAGALLHDLAKGAPDHAAAGARMLEAAGFPAVAEIVARHGDPAVASGAPDAAAVVYLADKLVREEVRVSLDARFRPALDRFADDPAALAAATRRLEAARVVAAAVEARACIGLDALLDGVSPLPPAAAEAEPGPDAALGTTESACPVCLRRIPAARVAEGGDVFLRKTCPEHGDFKTVIWRGAPAYAAWGRSVAAPAHPATCATEADRGCPFDCGLCPEHRQQSCCVLVEVTQRCNLACPVCFASSGRAAPDPGFDEIAARLRALRATGRQVNIQLSGGEPTVRDDLPEIVALARGLGFGFVQANTNGLRLADDLPYLRRLKAAGLNCVFLQFDAVTDAAYRRIRGRDLLAVKERAIRNCAELDLGVVLVPVLVPGVNTREIGDILEFAIARMPTVRTVHFQPVSYVGRFPHPPADCDRITIPEVLRRIEQQTGGRIRAADFRPGTAENPYCSFNGEFAVGPDGEIASLHGEPRSGCCGEGDDDAAEAARRFVARRWAARAEPRESSCCGAGVATDSFDAFLETRRHTLCISGMAFQDAWTLDLDRLKQCYIHVALPDRRLVPLCAYNLSAIGGETLYARPGP</sequence>
<dbReference type="InterPro" id="IPR034474">
    <property type="entry name" value="Methyltransferase_Class_D"/>
</dbReference>
<comment type="cofactor">
    <cofactor evidence="1">
        <name>[4Fe-4S] cluster</name>
        <dbReference type="ChEBI" id="CHEBI:49883"/>
    </cofactor>
</comment>
<name>A0A212K355_9PROT</name>
<accession>A0A212K355</accession>
<evidence type="ECO:0000256" key="5">
    <source>
        <dbReference type="ARBA" id="ARBA00023004"/>
    </source>
</evidence>
<evidence type="ECO:0000256" key="4">
    <source>
        <dbReference type="ARBA" id="ARBA00022842"/>
    </source>
</evidence>
<dbReference type="InterPro" id="IPR025877">
    <property type="entry name" value="MobA-like_NTP_Trfase"/>
</dbReference>
<evidence type="ECO:0000259" key="7">
    <source>
        <dbReference type="PROSITE" id="PS51918"/>
    </source>
</evidence>
<dbReference type="InterPro" id="IPR058240">
    <property type="entry name" value="rSAM_sf"/>
</dbReference>
<feature type="domain" description="Radical SAM core" evidence="7">
    <location>
        <begin position="484"/>
        <end position="699"/>
    </location>
</feature>
<dbReference type="PANTHER" id="PTHR43306:SF1">
    <property type="entry name" value="7,8-DIHYDRO-6-HYDROXYMETHYLPTERIN DIMETHYLTRANSFERASE"/>
    <property type="match status" value="1"/>
</dbReference>
<dbReference type="InterPro" id="IPR013785">
    <property type="entry name" value="Aldolase_TIM"/>
</dbReference>
<organism evidence="8">
    <name type="scientific">uncultured Alphaproteobacteria bacterium</name>
    <dbReference type="NCBI Taxonomy" id="91750"/>
    <lineage>
        <taxon>Bacteria</taxon>
        <taxon>Pseudomonadati</taxon>
        <taxon>Pseudomonadota</taxon>
        <taxon>Alphaproteobacteria</taxon>
        <taxon>environmental samples</taxon>
    </lineage>
</organism>
<keyword evidence="2" id="KW-0949">S-adenosyl-L-methionine</keyword>
<dbReference type="SUPFAM" id="SSF109604">
    <property type="entry name" value="HD-domain/PDEase-like"/>
    <property type="match status" value="1"/>
</dbReference>
<gene>
    <name evidence="8" type="ORF">KL86APRO_12072</name>
</gene>
<keyword evidence="4" id="KW-0460">Magnesium</keyword>
<dbReference type="AlphaFoldDB" id="A0A212K355"/>
<dbReference type="Pfam" id="PF12804">
    <property type="entry name" value="NTP_transf_3"/>
    <property type="match status" value="1"/>
</dbReference>
<dbReference type="Gene3D" id="1.10.3210.10">
    <property type="entry name" value="Hypothetical protein af1432"/>
    <property type="match status" value="1"/>
</dbReference>
<dbReference type="InterPro" id="IPR003607">
    <property type="entry name" value="HD/PDEase_dom"/>
</dbReference>
<dbReference type="Pfam" id="PF23545">
    <property type="entry name" value="Zn_ribbon_HMPTM"/>
    <property type="match status" value="1"/>
</dbReference>
<dbReference type="SUPFAM" id="SSF53448">
    <property type="entry name" value="Nucleotide-diphospho-sugar transferases"/>
    <property type="match status" value="1"/>
</dbReference>
<dbReference type="PROSITE" id="PS51918">
    <property type="entry name" value="RADICAL_SAM"/>
    <property type="match status" value="1"/>
</dbReference>
<proteinExistence type="predicted"/>
<protein>
    <submittedName>
        <fullName evidence="8">Radical SAM domain protein (Modular protein)</fullName>
    </submittedName>
</protein>
<dbReference type="Gene3D" id="3.20.20.70">
    <property type="entry name" value="Aldolase class I"/>
    <property type="match status" value="1"/>
</dbReference>
<keyword evidence="6" id="KW-0411">Iron-sulfur</keyword>
<dbReference type="SFLD" id="SFLDG01100">
    <property type="entry name" value="methyltransferase_(Class_D)"/>
    <property type="match status" value="1"/>
</dbReference>
<reference evidence="8" key="1">
    <citation type="submission" date="2016-04" db="EMBL/GenBank/DDBJ databases">
        <authorList>
            <person name="Evans L.H."/>
            <person name="Alamgir A."/>
            <person name="Owens N."/>
            <person name="Weber N.D."/>
            <person name="Virtaneva K."/>
            <person name="Barbian K."/>
            <person name="Babar A."/>
            <person name="Rosenke K."/>
        </authorList>
    </citation>
    <scope>NUCLEOTIDE SEQUENCE</scope>
    <source>
        <strain evidence="8">86</strain>
    </source>
</reference>
<dbReference type="Pfam" id="PF01966">
    <property type="entry name" value="HD"/>
    <property type="match status" value="1"/>
</dbReference>
<dbReference type="SUPFAM" id="SSF102114">
    <property type="entry name" value="Radical SAM enzymes"/>
    <property type="match status" value="1"/>
</dbReference>
<dbReference type="InterPro" id="IPR056488">
    <property type="entry name" value="Zn_ribbon_HMPTM"/>
</dbReference>
<dbReference type="InterPro" id="IPR007197">
    <property type="entry name" value="rSAM"/>
</dbReference>
<keyword evidence="5" id="KW-0408">Iron</keyword>
<dbReference type="Pfam" id="PF04055">
    <property type="entry name" value="Radical_SAM"/>
    <property type="match status" value="1"/>
</dbReference>
<dbReference type="EMBL" id="FLUO01000001">
    <property type="protein sequence ID" value="SBW06164.1"/>
    <property type="molecule type" value="Genomic_DNA"/>
</dbReference>
<evidence type="ECO:0000313" key="8">
    <source>
        <dbReference type="EMBL" id="SBW06164.1"/>
    </source>
</evidence>